<feature type="compositionally biased region" description="Pro residues" evidence="1">
    <location>
        <begin position="1"/>
        <end position="12"/>
    </location>
</feature>
<protein>
    <submittedName>
        <fullName evidence="3">Bifunctional GNAT family N-acetyltransferase/acetate--CoA ligase family protein</fullName>
    </submittedName>
</protein>
<dbReference type="InterPro" id="IPR013815">
    <property type="entry name" value="ATP_grasp_subdomain_1"/>
</dbReference>
<dbReference type="Pfam" id="PF00583">
    <property type="entry name" value="Acetyltransf_1"/>
    <property type="match status" value="1"/>
</dbReference>
<dbReference type="PANTHER" id="PTHR42793:SF1">
    <property type="entry name" value="PEPTIDYL-LYSINE N-ACETYLTRANSFERASE PATZ"/>
    <property type="match status" value="1"/>
</dbReference>
<sequence>MTSQAPEPPPEPSLESFAGQEPDVPDLDAATLPVRASPDAPYPRHWEADVVAADGATAHLRPISPADADAVVDFHSRLSERTRYYRYFSPYPTIPARDLEKFVEVDHHDAVGLVLWLGDEIIAIGRYVRLGSEDPSAEVAFVVRDDHQGRGLGSILLEHLAAAAEEVGITRFVAEVLAENRAMVRTFRQAGYDVTRAMEGSTLHLEFDVAATERSTEVRRGREQAAEARSVANVLHPRSVAVVGASVDPGKVGHVVFANLLGQGFSGPVYPVNPDARSVRGVRAYPTVLDIPDDVDLAVVAVPAGEVSGVVDGAVAKGVKALVVVTSGFGETGDAGIAAQRELVTLARARGMRVVGPSALGVANLDPAVRLNASLAPQMPPAGRVGFFCQSGALGIQILATAARRRLGLSTFVSAGNRADLSGNDLMQYWDTDPATDVVLLYLESFGNPRKFARVARRLARRKPVVAVASGRHATPGLAASTSPLEEASVAAVFDQSGVIRVASVDELFDVALLVANQPLPRGPRIGVVGNSSALGVLAADVALAHGMHLAFPPVDVGAMAEPAVLADAALRALEDDGCDALVLVFSPPVSTDGAEHADALAEVVTGADKPVTTTFLASAGVPEHLVVPSEPEAGGADVPARGSVPSYPSPERAVVALARVVRYTQWLERPVGDFVVPPGCDVAAARAYVDSFGPIETATVLTDEQCDELLRCVGIRVAPFRRARSAPEAVEAASELGGAVVVKTVVRTWRHRSDLAGVRLGLSDAEAVTTAYHQLARLSGSPEVDVQVQVPPGMPVVVELRDDPSFGSLVSFGLAGVVTELLGDRAYGSTPLSTMDAHTLVRAPRAAPLLDGYRGSRPMDLAALEDLLLRVGQLADHVPELRSLVLDPVLAAERGAFPTSMHAMLGPPPGPRDSGPRRLGA</sequence>
<reference evidence="3 4" key="1">
    <citation type="submission" date="2021-11" db="EMBL/GenBank/DDBJ databases">
        <title>Draft genome sequence of Actinomycetospora sp. SF1 isolated from the rhizosphere soil.</title>
        <authorList>
            <person name="Duangmal K."/>
            <person name="Chantavorakit T."/>
        </authorList>
    </citation>
    <scope>NUCLEOTIDE SEQUENCE [LARGE SCALE GENOMIC DNA]</scope>
    <source>
        <strain evidence="3 4">TBRC 5722</strain>
    </source>
</reference>
<dbReference type="SUPFAM" id="SSF56059">
    <property type="entry name" value="Glutathione synthetase ATP-binding domain-like"/>
    <property type="match status" value="1"/>
</dbReference>
<feature type="region of interest" description="Disordered" evidence="1">
    <location>
        <begin position="901"/>
        <end position="922"/>
    </location>
</feature>
<dbReference type="Pfam" id="PF13549">
    <property type="entry name" value="ATP-grasp_5"/>
    <property type="match status" value="1"/>
</dbReference>
<dbReference type="SMART" id="SM00881">
    <property type="entry name" value="CoA_binding"/>
    <property type="match status" value="1"/>
</dbReference>
<dbReference type="Proteomes" id="UP001199469">
    <property type="component" value="Unassembled WGS sequence"/>
</dbReference>
<dbReference type="Gene3D" id="3.40.50.720">
    <property type="entry name" value="NAD(P)-binding Rossmann-like Domain"/>
    <property type="match status" value="1"/>
</dbReference>
<proteinExistence type="predicted"/>
<dbReference type="SUPFAM" id="SSF51735">
    <property type="entry name" value="NAD(P)-binding Rossmann-fold domains"/>
    <property type="match status" value="1"/>
</dbReference>
<dbReference type="Gene3D" id="3.40.50.261">
    <property type="entry name" value="Succinyl-CoA synthetase domains"/>
    <property type="match status" value="2"/>
</dbReference>
<dbReference type="EMBL" id="JAJNDB010000007">
    <property type="protein sequence ID" value="MCD2197315.1"/>
    <property type="molecule type" value="Genomic_DNA"/>
</dbReference>
<accession>A0ABS8PIJ9</accession>
<evidence type="ECO:0000256" key="1">
    <source>
        <dbReference type="SAM" id="MobiDB-lite"/>
    </source>
</evidence>
<dbReference type="SUPFAM" id="SSF52210">
    <property type="entry name" value="Succinyl-CoA synthetase domains"/>
    <property type="match status" value="2"/>
</dbReference>
<keyword evidence="3" id="KW-0436">Ligase</keyword>
<dbReference type="Gene3D" id="3.30.1490.20">
    <property type="entry name" value="ATP-grasp fold, A domain"/>
    <property type="match status" value="1"/>
</dbReference>
<dbReference type="InterPro" id="IPR000182">
    <property type="entry name" value="GNAT_dom"/>
</dbReference>
<dbReference type="PANTHER" id="PTHR42793">
    <property type="entry name" value="COA BINDING DOMAIN CONTAINING PROTEIN"/>
    <property type="match status" value="1"/>
</dbReference>
<dbReference type="PROSITE" id="PS51186">
    <property type="entry name" value="GNAT"/>
    <property type="match status" value="1"/>
</dbReference>
<dbReference type="Pfam" id="PF13380">
    <property type="entry name" value="CoA_binding_2"/>
    <property type="match status" value="1"/>
</dbReference>
<gene>
    <name evidence="3" type="ORF">LQ327_28475</name>
</gene>
<organism evidence="3 4">
    <name type="scientific">Actinomycetospora endophytica</name>
    <dbReference type="NCBI Taxonomy" id="2291215"/>
    <lineage>
        <taxon>Bacteria</taxon>
        <taxon>Bacillati</taxon>
        <taxon>Actinomycetota</taxon>
        <taxon>Actinomycetes</taxon>
        <taxon>Pseudonocardiales</taxon>
        <taxon>Pseudonocardiaceae</taxon>
        <taxon>Actinomycetospora</taxon>
    </lineage>
</organism>
<evidence type="ECO:0000313" key="3">
    <source>
        <dbReference type="EMBL" id="MCD2197315.1"/>
    </source>
</evidence>
<feature type="region of interest" description="Disordered" evidence="1">
    <location>
        <begin position="1"/>
        <end position="34"/>
    </location>
</feature>
<evidence type="ECO:0000259" key="2">
    <source>
        <dbReference type="PROSITE" id="PS51186"/>
    </source>
</evidence>
<dbReference type="InterPro" id="IPR032875">
    <property type="entry name" value="Succ_CoA_lig_flav_dom"/>
</dbReference>
<dbReference type="RefSeq" id="WP_230739251.1">
    <property type="nucleotide sequence ID" value="NZ_JAJNDB010000007.1"/>
</dbReference>
<dbReference type="Gene3D" id="3.30.470.20">
    <property type="entry name" value="ATP-grasp fold, B domain"/>
    <property type="match status" value="1"/>
</dbReference>
<dbReference type="InterPro" id="IPR036291">
    <property type="entry name" value="NAD(P)-bd_dom_sf"/>
</dbReference>
<keyword evidence="4" id="KW-1185">Reference proteome</keyword>
<dbReference type="Pfam" id="PF13607">
    <property type="entry name" value="Succ_CoA_lig"/>
    <property type="match status" value="1"/>
</dbReference>
<feature type="domain" description="N-acetyltransferase" evidence="2">
    <location>
        <begin position="58"/>
        <end position="214"/>
    </location>
</feature>
<dbReference type="SUPFAM" id="SSF55729">
    <property type="entry name" value="Acyl-CoA N-acyltransferases (Nat)"/>
    <property type="match status" value="1"/>
</dbReference>
<name>A0ABS8PIJ9_9PSEU</name>
<dbReference type="GO" id="GO:0016874">
    <property type="term" value="F:ligase activity"/>
    <property type="evidence" value="ECO:0007669"/>
    <property type="project" value="UniProtKB-KW"/>
</dbReference>
<dbReference type="InterPro" id="IPR003781">
    <property type="entry name" value="CoA-bd"/>
</dbReference>
<dbReference type="Gene3D" id="3.40.630.30">
    <property type="match status" value="1"/>
</dbReference>
<comment type="caution">
    <text evidence="3">The sequence shown here is derived from an EMBL/GenBank/DDBJ whole genome shotgun (WGS) entry which is preliminary data.</text>
</comment>
<evidence type="ECO:0000313" key="4">
    <source>
        <dbReference type="Proteomes" id="UP001199469"/>
    </source>
</evidence>
<dbReference type="InterPro" id="IPR016102">
    <property type="entry name" value="Succinyl-CoA_synth-like"/>
</dbReference>
<dbReference type="InterPro" id="IPR016181">
    <property type="entry name" value="Acyl_CoA_acyltransferase"/>
</dbReference>
<dbReference type="CDD" id="cd04301">
    <property type="entry name" value="NAT_SF"/>
    <property type="match status" value="1"/>
</dbReference>